<name>A0A9Q0LM16_ANAIG</name>
<evidence type="ECO:0000313" key="1">
    <source>
        <dbReference type="EMBL" id="KAJ5074995.1"/>
    </source>
</evidence>
<dbReference type="EMBL" id="JAPDFW010000067">
    <property type="protein sequence ID" value="KAJ5074995.1"/>
    <property type="molecule type" value="Genomic_DNA"/>
</dbReference>
<dbReference type="AlphaFoldDB" id="A0A9Q0LM16"/>
<sequence length="98" mass="11671">MIIENKNSEGLQWEEIKGIDLDLFEEVISESRNSLQKIDDVLCLVEYLYFLKLLAKECEHDAQKNEEKKITKESVDSVFPVTNFYFYFIKSHFKKKND</sequence>
<dbReference type="InterPro" id="IPR009072">
    <property type="entry name" value="Histone-fold"/>
</dbReference>
<protein>
    <submittedName>
        <fullName evidence="1">Centromere protein w</fullName>
    </submittedName>
</protein>
<comment type="caution">
    <text evidence="1">The sequence shown here is derived from an EMBL/GenBank/DDBJ whole genome shotgun (WGS) entry which is preliminary data.</text>
</comment>
<organism evidence="1 2">
    <name type="scientific">Anaeramoeba ignava</name>
    <name type="common">Anaerobic marine amoeba</name>
    <dbReference type="NCBI Taxonomy" id="1746090"/>
    <lineage>
        <taxon>Eukaryota</taxon>
        <taxon>Metamonada</taxon>
        <taxon>Anaeramoebidae</taxon>
        <taxon>Anaeramoeba</taxon>
    </lineage>
</organism>
<dbReference type="GO" id="GO:0046982">
    <property type="term" value="F:protein heterodimerization activity"/>
    <property type="evidence" value="ECO:0007669"/>
    <property type="project" value="InterPro"/>
</dbReference>
<evidence type="ECO:0000313" key="2">
    <source>
        <dbReference type="Proteomes" id="UP001149090"/>
    </source>
</evidence>
<keyword evidence="2" id="KW-1185">Reference proteome</keyword>
<proteinExistence type="predicted"/>
<gene>
    <name evidence="1" type="ORF">M0811_07699</name>
</gene>
<dbReference type="Gene3D" id="1.10.20.10">
    <property type="entry name" value="Histone, subunit A"/>
    <property type="match status" value="1"/>
</dbReference>
<dbReference type="Proteomes" id="UP001149090">
    <property type="component" value="Unassembled WGS sequence"/>
</dbReference>
<reference evidence="1" key="1">
    <citation type="submission" date="2022-10" db="EMBL/GenBank/DDBJ databases">
        <title>Novel sulphate-reducing endosymbionts in the free-living metamonad Anaeramoeba.</title>
        <authorList>
            <person name="Jerlstrom-Hultqvist J."/>
            <person name="Cepicka I."/>
            <person name="Gallot-Lavallee L."/>
            <person name="Salas-Leiva D."/>
            <person name="Curtis B.A."/>
            <person name="Zahonova K."/>
            <person name="Pipaliya S."/>
            <person name="Dacks J."/>
            <person name="Roger A.J."/>
        </authorList>
    </citation>
    <scope>NUCLEOTIDE SEQUENCE</scope>
    <source>
        <strain evidence="1">BMAN</strain>
    </source>
</reference>
<accession>A0A9Q0LM16</accession>